<evidence type="ECO:0000313" key="2">
    <source>
        <dbReference type="EMBL" id="UYP48714.1"/>
    </source>
</evidence>
<dbReference type="InterPro" id="IPR002035">
    <property type="entry name" value="VWF_A"/>
</dbReference>
<evidence type="ECO:0000259" key="1">
    <source>
        <dbReference type="PROSITE" id="PS50234"/>
    </source>
</evidence>
<dbReference type="SUPFAM" id="SSF53300">
    <property type="entry name" value="vWA-like"/>
    <property type="match status" value="1"/>
</dbReference>
<evidence type="ECO:0000313" key="3">
    <source>
        <dbReference type="Proteomes" id="UP001208689"/>
    </source>
</evidence>
<dbReference type="InterPro" id="IPR036465">
    <property type="entry name" value="vWFA_dom_sf"/>
</dbReference>
<gene>
    <name evidence="2" type="ORF">NEF87_004999</name>
</gene>
<dbReference type="PROSITE" id="PS50234">
    <property type="entry name" value="VWFA"/>
    <property type="match status" value="1"/>
</dbReference>
<keyword evidence="3" id="KW-1185">Reference proteome</keyword>
<dbReference type="Proteomes" id="UP001208689">
    <property type="component" value="Chromosome"/>
</dbReference>
<reference evidence="2" key="1">
    <citation type="submission" date="2022-09" db="EMBL/GenBank/DDBJ databases">
        <title>Actin cytoskeleton and complex cell architecture in an #Asgard archaeon.</title>
        <authorList>
            <person name="Ponce Toledo R.I."/>
            <person name="Schleper C."/>
            <person name="Rodrigues Oliveira T."/>
            <person name="Wollweber F."/>
            <person name="Xu J."/>
            <person name="Rittmann S."/>
            <person name="Klingl A."/>
            <person name="Pilhofer M."/>
        </authorList>
    </citation>
    <scope>NUCLEOTIDE SEQUENCE</scope>
    <source>
        <strain evidence="2">B-35</strain>
    </source>
</reference>
<feature type="domain" description="VWFA" evidence="1">
    <location>
        <begin position="45"/>
        <end position="230"/>
    </location>
</feature>
<organism evidence="2 3">
    <name type="scientific">Candidatus Lokiarchaeum ossiferum</name>
    <dbReference type="NCBI Taxonomy" id="2951803"/>
    <lineage>
        <taxon>Archaea</taxon>
        <taxon>Promethearchaeati</taxon>
        <taxon>Promethearchaeota</taxon>
        <taxon>Promethearchaeia</taxon>
        <taxon>Promethearchaeales</taxon>
        <taxon>Promethearchaeaceae</taxon>
        <taxon>Candidatus Lokiarchaeum</taxon>
    </lineage>
</organism>
<dbReference type="Pfam" id="PF00092">
    <property type="entry name" value="VWA"/>
    <property type="match status" value="1"/>
</dbReference>
<proteinExistence type="predicted"/>
<protein>
    <recommendedName>
        <fullName evidence="1">VWFA domain-containing protein</fullName>
    </recommendedName>
</protein>
<dbReference type="Gene3D" id="3.40.50.410">
    <property type="entry name" value="von Willebrand factor, type A domain"/>
    <property type="match status" value="1"/>
</dbReference>
<name>A0ABY6HYV6_9ARCH</name>
<dbReference type="EMBL" id="CP104013">
    <property type="protein sequence ID" value="UYP48714.1"/>
    <property type="molecule type" value="Genomic_DNA"/>
</dbReference>
<dbReference type="SMART" id="SM00327">
    <property type="entry name" value="VWA"/>
    <property type="match status" value="1"/>
</dbReference>
<accession>A0ABY6HYV6</accession>
<dbReference type="CDD" id="cd00198">
    <property type="entry name" value="vWFA"/>
    <property type="match status" value="1"/>
</dbReference>
<dbReference type="PANTHER" id="PTHR45737">
    <property type="entry name" value="VON WILLEBRAND FACTOR A DOMAIN-CONTAINING PROTEIN 5A"/>
    <property type="match status" value="1"/>
</dbReference>
<dbReference type="PANTHER" id="PTHR45737:SF6">
    <property type="entry name" value="VON WILLEBRAND FACTOR A DOMAIN-CONTAINING PROTEIN 5A"/>
    <property type="match status" value="1"/>
</dbReference>
<sequence>MENTIPYIGINQSAMCVPPTEKLPLSIDIKILPENNSPTKPFWGVWLLDVSGSMTGARIEKAKESLIEQVQQLPIETTFNLVIFESSVKVIIKGETITTKSRPKIIEHIQKIKALGGTALFSALKQGIKMMRTYKGNLTKKIILITDGEPGDVRVELGNEKDPNYMKYFMLAREALEYKASIDTVGALGDHNVYLLYEIAKQSTGKYIFAENANELKTKMLIASEQTTRIVYSQPSITVKPVNGQCEINDAMQYKPTVIRMPFEKIRGAVKEHWYKTWLRSFESGDTYQIILKLNLTLDPKKIVKEGMNTVCKILFNFGKKGLEVEKDISIKFSEDSSQHRINPQINKQYAQMYGTAEEITEQTIKNDASATQRIQGDETKKM</sequence>